<dbReference type="EMBL" id="JAROCA020000001">
    <property type="protein sequence ID" value="MDY0406299.1"/>
    <property type="molecule type" value="Genomic_DNA"/>
</dbReference>
<reference evidence="1 2" key="1">
    <citation type="submission" date="2023-10" db="EMBL/GenBank/DDBJ databases">
        <title>179-bfca-hs.</title>
        <authorList>
            <person name="Miliotis G."/>
            <person name="Sengupta P."/>
            <person name="Hameed A."/>
            <person name="Chuvochina M."/>
            <person name="Mcdonagh F."/>
            <person name="Simpson A.C."/>
            <person name="Singh N.K."/>
            <person name="Rekha P.D."/>
            <person name="Raman K."/>
            <person name="Hugenholtz P."/>
            <person name="Venkateswaran K."/>
        </authorList>
    </citation>
    <scope>NUCLEOTIDE SEQUENCE [LARGE SCALE GENOMIC DNA]</scope>
    <source>
        <strain evidence="1 2">179-BFC-A-HS</strain>
    </source>
</reference>
<organism evidence="1 2">
    <name type="scientific">Tigheibacillus jepli</name>
    <dbReference type="NCBI Taxonomy" id="3035914"/>
    <lineage>
        <taxon>Bacteria</taxon>
        <taxon>Bacillati</taxon>
        <taxon>Bacillota</taxon>
        <taxon>Bacilli</taxon>
        <taxon>Bacillales</taxon>
        <taxon>Bacillaceae</taxon>
        <taxon>Tigheibacillus</taxon>
    </lineage>
</organism>
<dbReference type="Proteomes" id="UP001228376">
    <property type="component" value="Unassembled WGS sequence"/>
</dbReference>
<keyword evidence="2" id="KW-1185">Reference proteome</keyword>
<proteinExistence type="predicted"/>
<dbReference type="RefSeq" id="WP_306066416.1">
    <property type="nucleotide sequence ID" value="NZ_JAROCA020000001.1"/>
</dbReference>
<evidence type="ECO:0000313" key="2">
    <source>
        <dbReference type="Proteomes" id="UP001228376"/>
    </source>
</evidence>
<evidence type="ECO:0000313" key="1">
    <source>
        <dbReference type="EMBL" id="MDY0406299.1"/>
    </source>
</evidence>
<sequence>MMFYDLKLGLIRWNEKGRSQELTIKDLIQVGYFPRKRTILIMRNTSKREVIGLDLEGNFLYDVHPPKGYVMIYFQEFADYLSIVCDGDKNHEDKFGRNRINFKLDTIDGSLKKENLA</sequence>
<gene>
    <name evidence="1" type="ORF">P5G51_013670</name>
</gene>
<protein>
    <submittedName>
        <fullName evidence="1">Uncharacterized protein</fullName>
    </submittedName>
</protein>
<comment type="caution">
    <text evidence="1">The sequence shown here is derived from an EMBL/GenBank/DDBJ whole genome shotgun (WGS) entry which is preliminary data.</text>
</comment>
<accession>A0ABU5CIZ9</accession>
<name>A0ABU5CIZ9_9BACI</name>